<feature type="transmembrane region" description="Helical" evidence="1">
    <location>
        <begin position="71"/>
        <end position="90"/>
    </location>
</feature>
<evidence type="ECO:0000313" key="3">
    <source>
        <dbReference type="Proteomes" id="UP001194468"/>
    </source>
</evidence>
<proteinExistence type="predicted"/>
<evidence type="ECO:0000313" key="2">
    <source>
        <dbReference type="EMBL" id="KAF8444782.1"/>
    </source>
</evidence>
<dbReference type="EMBL" id="WHUW01000006">
    <property type="protein sequence ID" value="KAF8444782.1"/>
    <property type="molecule type" value="Genomic_DNA"/>
</dbReference>
<feature type="transmembrane region" description="Helical" evidence="1">
    <location>
        <begin position="102"/>
        <end position="123"/>
    </location>
</feature>
<organism evidence="2 3">
    <name type="scientific">Boletus edulis BED1</name>
    <dbReference type="NCBI Taxonomy" id="1328754"/>
    <lineage>
        <taxon>Eukaryota</taxon>
        <taxon>Fungi</taxon>
        <taxon>Dikarya</taxon>
        <taxon>Basidiomycota</taxon>
        <taxon>Agaricomycotina</taxon>
        <taxon>Agaricomycetes</taxon>
        <taxon>Agaricomycetidae</taxon>
        <taxon>Boletales</taxon>
        <taxon>Boletineae</taxon>
        <taxon>Boletaceae</taxon>
        <taxon>Boletoideae</taxon>
        <taxon>Boletus</taxon>
    </lineage>
</organism>
<evidence type="ECO:0000256" key="1">
    <source>
        <dbReference type="SAM" id="Phobius"/>
    </source>
</evidence>
<dbReference type="Proteomes" id="UP001194468">
    <property type="component" value="Unassembled WGS sequence"/>
</dbReference>
<dbReference type="AlphaFoldDB" id="A0AAD4GH95"/>
<comment type="caution">
    <text evidence="2">The sequence shown here is derived from an EMBL/GenBank/DDBJ whole genome shotgun (WGS) entry which is preliminary data.</text>
</comment>
<keyword evidence="1" id="KW-0472">Membrane</keyword>
<name>A0AAD4GH95_BOLED</name>
<sequence>MNLPYHRFHLYDIMFLDFVVHDVRRNQESKCQTSCTARSSLRSSSLSFSLSSTHTRLSVVPFPPAMASPDVVAAALLLPIPLLSLALSLYNYFVHRSTPIKAAALLFLAILAAVSGGTALSVACGEPLRVVAKVFTNLLHAACKQCCSISP</sequence>
<keyword evidence="1" id="KW-0812">Transmembrane</keyword>
<accession>A0AAD4GH95</accession>
<gene>
    <name evidence="2" type="ORF">L210DRAFT_650528</name>
</gene>
<reference evidence="2" key="1">
    <citation type="submission" date="2019-10" db="EMBL/GenBank/DDBJ databases">
        <authorList>
            <consortium name="DOE Joint Genome Institute"/>
            <person name="Kuo A."/>
            <person name="Miyauchi S."/>
            <person name="Kiss E."/>
            <person name="Drula E."/>
            <person name="Kohler A."/>
            <person name="Sanchez-Garcia M."/>
            <person name="Andreopoulos B."/>
            <person name="Barry K.W."/>
            <person name="Bonito G."/>
            <person name="Buee M."/>
            <person name="Carver A."/>
            <person name="Chen C."/>
            <person name="Cichocki N."/>
            <person name="Clum A."/>
            <person name="Culley D."/>
            <person name="Crous P.W."/>
            <person name="Fauchery L."/>
            <person name="Girlanda M."/>
            <person name="Hayes R."/>
            <person name="Keri Z."/>
            <person name="LaButti K."/>
            <person name="Lipzen A."/>
            <person name="Lombard V."/>
            <person name="Magnuson J."/>
            <person name="Maillard F."/>
            <person name="Morin E."/>
            <person name="Murat C."/>
            <person name="Nolan M."/>
            <person name="Ohm R."/>
            <person name="Pangilinan J."/>
            <person name="Pereira M."/>
            <person name="Perotto S."/>
            <person name="Peter M."/>
            <person name="Riley R."/>
            <person name="Sitrit Y."/>
            <person name="Stielow B."/>
            <person name="Szollosi G."/>
            <person name="Zifcakova L."/>
            <person name="Stursova M."/>
            <person name="Spatafora J.W."/>
            <person name="Tedersoo L."/>
            <person name="Vaario L.-M."/>
            <person name="Yamada A."/>
            <person name="Yan M."/>
            <person name="Wang P."/>
            <person name="Xu J."/>
            <person name="Bruns T."/>
            <person name="Baldrian P."/>
            <person name="Vilgalys R."/>
            <person name="Henrissat B."/>
            <person name="Grigoriev I.V."/>
            <person name="Hibbett D."/>
            <person name="Nagy L.G."/>
            <person name="Martin F.M."/>
        </authorList>
    </citation>
    <scope>NUCLEOTIDE SEQUENCE</scope>
    <source>
        <strain evidence="2">BED1</strain>
    </source>
</reference>
<keyword evidence="1" id="KW-1133">Transmembrane helix</keyword>
<protein>
    <submittedName>
        <fullName evidence="2">Uncharacterized protein</fullName>
    </submittedName>
</protein>
<reference evidence="2" key="2">
    <citation type="journal article" date="2020" name="Nat. Commun.">
        <title>Large-scale genome sequencing of mycorrhizal fungi provides insights into the early evolution of symbiotic traits.</title>
        <authorList>
            <person name="Miyauchi S."/>
            <person name="Kiss E."/>
            <person name="Kuo A."/>
            <person name="Drula E."/>
            <person name="Kohler A."/>
            <person name="Sanchez-Garcia M."/>
            <person name="Morin E."/>
            <person name="Andreopoulos B."/>
            <person name="Barry K.W."/>
            <person name="Bonito G."/>
            <person name="Buee M."/>
            <person name="Carver A."/>
            <person name="Chen C."/>
            <person name="Cichocki N."/>
            <person name="Clum A."/>
            <person name="Culley D."/>
            <person name="Crous P.W."/>
            <person name="Fauchery L."/>
            <person name="Girlanda M."/>
            <person name="Hayes R.D."/>
            <person name="Keri Z."/>
            <person name="LaButti K."/>
            <person name="Lipzen A."/>
            <person name="Lombard V."/>
            <person name="Magnuson J."/>
            <person name="Maillard F."/>
            <person name="Murat C."/>
            <person name="Nolan M."/>
            <person name="Ohm R.A."/>
            <person name="Pangilinan J."/>
            <person name="Pereira M.F."/>
            <person name="Perotto S."/>
            <person name="Peter M."/>
            <person name="Pfister S."/>
            <person name="Riley R."/>
            <person name="Sitrit Y."/>
            <person name="Stielow J.B."/>
            <person name="Szollosi G."/>
            <person name="Zifcakova L."/>
            <person name="Stursova M."/>
            <person name="Spatafora J.W."/>
            <person name="Tedersoo L."/>
            <person name="Vaario L.M."/>
            <person name="Yamada A."/>
            <person name="Yan M."/>
            <person name="Wang P."/>
            <person name="Xu J."/>
            <person name="Bruns T."/>
            <person name="Baldrian P."/>
            <person name="Vilgalys R."/>
            <person name="Dunand C."/>
            <person name="Henrissat B."/>
            <person name="Grigoriev I.V."/>
            <person name="Hibbett D."/>
            <person name="Nagy L.G."/>
            <person name="Martin F.M."/>
        </authorList>
    </citation>
    <scope>NUCLEOTIDE SEQUENCE</scope>
    <source>
        <strain evidence="2">BED1</strain>
    </source>
</reference>
<keyword evidence="3" id="KW-1185">Reference proteome</keyword>